<feature type="domain" description="L,D-TPase catalytic" evidence="8">
    <location>
        <begin position="344"/>
        <end position="467"/>
    </location>
</feature>
<reference evidence="10 12" key="1">
    <citation type="submission" date="2023-03" db="EMBL/GenBank/DDBJ databases">
        <authorList>
            <person name="Shen W."/>
            <person name="Cai J."/>
        </authorList>
    </citation>
    <scope>NUCLEOTIDE SEQUENCE</scope>
    <source>
        <strain evidence="10">P55-2</strain>
        <strain evidence="9 12">P72-2</strain>
    </source>
</reference>
<evidence type="ECO:0000313" key="9">
    <source>
        <dbReference type="EMBL" id="MDT2596621.1"/>
    </source>
</evidence>
<dbReference type="SUPFAM" id="SSF141523">
    <property type="entry name" value="L,D-transpeptidase catalytic domain-like"/>
    <property type="match status" value="1"/>
</dbReference>
<organism evidence="10 11">
    <name type="scientific">Enterococcus dongliensis</name>
    <dbReference type="NCBI Taxonomy" id="2559925"/>
    <lineage>
        <taxon>Bacteria</taxon>
        <taxon>Bacillati</taxon>
        <taxon>Bacillota</taxon>
        <taxon>Bacilli</taxon>
        <taxon>Lactobacillales</taxon>
        <taxon>Enterococcaceae</taxon>
        <taxon>Enterococcus</taxon>
    </lineage>
</organism>
<comment type="caution">
    <text evidence="10">The sequence shown here is derived from an EMBL/GenBank/DDBJ whole genome shotgun (WGS) entry which is preliminary data.</text>
</comment>
<keyword evidence="7" id="KW-1133">Transmembrane helix</keyword>
<dbReference type="InterPro" id="IPR022029">
    <property type="entry name" value="YoaR-like_PG-bd"/>
</dbReference>
<evidence type="ECO:0000313" key="12">
    <source>
        <dbReference type="Proteomes" id="UP001256547"/>
    </source>
</evidence>
<keyword evidence="12" id="KW-1185">Reference proteome</keyword>
<evidence type="ECO:0000313" key="10">
    <source>
        <dbReference type="EMBL" id="MDT2637415.1"/>
    </source>
</evidence>
<keyword evidence="5 6" id="KW-0961">Cell wall biogenesis/degradation</keyword>
<evidence type="ECO:0000256" key="1">
    <source>
        <dbReference type="ARBA" id="ARBA00004752"/>
    </source>
</evidence>
<feature type="transmembrane region" description="Helical" evidence="7">
    <location>
        <begin position="16"/>
        <end position="33"/>
    </location>
</feature>
<keyword evidence="7" id="KW-0812">Transmembrane</keyword>
<gene>
    <name evidence="10" type="ORF">P7D36_07815</name>
    <name evidence="9" type="ORF">P7D39_06220</name>
</gene>
<dbReference type="RefSeq" id="WP_137604067.1">
    <property type="nucleotide sequence ID" value="NZ_JARPYR010000009.1"/>
</dbReference>
<dbReference type="GO" id="GO:0071555">
    <property type="term" value="P:cell wall organization"/>
    <property type="evidence" value="ECO:0007669"/>
    <property type="project" value="UniProtKB-UniRule"/>
</dbReference>
<evidence type="ECO:0000259" key="8">
    <source>
        <dbReference type="PROSITE" id="PS52029"/>
    </source>
</evidence>
<dbReference type="Proteomes" id="UP001245561">
    <property type="component" value="Unassembled WGS sequence"/>
</dbReference>
<dbReference type="InterPro" id="IPR038063">
    <property type="entry name" value="Transpep_catalytic_dom"/>
</dbReference>
<sequence>MRKFGEDFFQQKTKKMIIIGLAVLLVIVSFYSFKSIQYAEQFLPRTKINNINVGGLTIGQANRKINNELSETPFAIRLDDTVWKKIQGSELGWQEDHKNELMGIKEKQQPFAWGIQLFLEKKHQLSSTYDQTKVNQLAENLGAVLVQKNVTRIPTKNATIEWDKGSFVIAPEKKGTTFDVAAVQKALKANLDNGKHLLDAEKYYAQPVLTKNDQNLKKQKAKLNRFAKLKAAYKISGKRVDIPSEELQSWLTTNEKAEILLNQEKVTAFVTKLNDTYNTKVNPTQFNSTRRGSVSVPAGIYSWTINIPAEVAELSAQILKGKNFERVPLVESDVPNVQTNIGKTYVEVDLENQHMWYYKEGNVQLETDIVSGKPSTPTPPGVNYITSKSMDQVLRGFNDDGSKYASPVSYWVPIDHTGVGIHDSNWQSAYGGDLWMYRGSHGCINTPPDKMAELYPMLEAETPVFIF</sequence>
<name>A0AAP5NNI6_9ENTE</name>
<dbReference type="InterPro" id="IPR005490">
    <property type="entry name" value="LD_TPept_cat_dom"/>
</dbReference>
<dbReference type="AlphaFoldDB" id="A0AAP5NNI6"/>
<keyword evidence="4 6" id="KW-0573">Peptidoglycan synthesis</keyword>
<keyword evidence="2" id="KW-0808">Transferase</keyword>
<protein>
    <submittedName>
        <fullName evidence="10">L,D-transpeptidase family protein</fullName>
    </submittedName>
</protein>
<dbReference type="GO" id="GO:0018104">
    <property type="term" value="P:peptidoglycan-protein cross-linking"/>
    <property type="evidence" value="ECO:0007669"/>
    <property type="project" value="TreeGrafter"/>
</dbReference>
<evidence type="ECO:0000313" key="11">
    <source>
        <dbReference type="Proteomes" id="UP001245561"/>
    </source>
</evidence>
<dbReference type="Pfam" id="PF03734">
    <property type="entry name" value="YkuD"/>
    <property type="match status" value="1"/>
</dbReference>
<keyword evidence="7" id="KW-0472">Membrane</keyword>
<dbReference type="GO" id="GO:0008360">
    <property type="term" value="P:regulation of cell shape"/>
    <property type="evidence" value="ECO:0007669"/>
    <property type="project" value="UniProtKB-UniRule"/>
</dbReference>
<dbReference type="GO" id="GO:0016740">
    <property type="term" value="F:transferase activity"/>
    <property type="evidence" value="ECO:0007669"/>
    <property type="project" value="UniProtKB-KW"/>
</dbReference>
<dbReference type="Gene3D" id="3.10.20.800">
    <property type="match status" value="1"/>
</dbReference>
<dbReference type="PANTHER" id="PTHR30582:SF33">
    <property type="entry name" value="EXPORTED PROTEIN"/>
    <property type="match status" value="1"/>
</dbReference>
<dbReference type="EMBL" id="JARPYR010000009">
    <property type="protein sequence ID" value="MDT2596621.1"/>
    <property type="molecule type" value="Genomic_DNA"/>
</dbReference>
<dbReference type="GO" id="GO:0005576">
    <property type="term" value="C:extracellular region"/>
    <property type="evidence" value="ECO:0007669"/>
    <property type="project" value="TreeGrafter"/>
</dbReference>
<proteinExistence type="predicted"/>
<evidence type="ECO:0000256" key="7">
    <source>
        <dbReference type="SAM" id="Phobius"/>
    </source>
</evidence>
<comment type="pathway">
    <text evidence="1 6">Cell wall biogenesis; peptidoglycan biosynthesis.</text>
</comment>
<evidence type="ECO:0000256" key="6">
    <source>
        <dbReference type="PROSITE-ProRule" id="PRU01373"/>
    </source>
</evidence>
<dbReference type="GO" id="GO:0071972">
    <property type="term" value="F:peptidoglycan L,D-transpeptidase activity"/>
    <property type="evidence" value="ECO:0007669"/>
    <property type="project" value="TreeGrafter"/>
</dbReference>
<evidence type="ECO:0000256" key="2">
    <source>
        <dbReference type="ARBA" id="ARBA00022679"/>
    </source>
</evidence>
<dbReference type="PROSITE" id="PS52029">
    <property type="entry name" value="LD_TPASE"/>
    <property type="match status" value="1"/>
</dbReference>
<dbReference type="Pfam" id="PF12229">
    <property type="entry name" value="PG_binding_4"/>
    <property type="match status" value="2"/>
</dbReference>
<evidence type="ECO:0000256" key="3">
    <source>
        <dbReference type="ARBA" id="ARBA00022960"/>
    </source>
</evidence>
<dbReference type="Proteomes" id="UP001256547">
    <property type="component" value="Unassembled WGS sequence"/>
</dbReference>
<evidence type="ECO:0000256" key="4">
    <source>
        <dbReference type="ARBA" id="ARBA00022984"/>
    </source>
</evidence>
<feature type="active site" description="Proton donor/acceptor" evidence="6">
    <location>
        <position position="422"/>
    </location>
</feature>
<dbReference type="PANTHER" id="PTHR30582">
    <property type="entry name" value="L,D-TRANSPEPTIDASE"/>
    <property type="match status" value="1"/>
</dbReference>
<accession>A0AAP5NNI6</accession>
<dbReference type="Gene3D" id="2.40.440.10">
    <property type="entry name" value="L,D-transpeptidase catalytic domain-like"/>
    <property type="match status" value="1"/>
</dbReference>
<dbReference type="EMBL" id="JARPYT010000009">
    <property type="protein sequence ID" value="MDT2637415.1"/>
    <property type="molecule type" value="Genomic_DNA"/>
</dbReference>
<keyword evidence="3 6" id="KW-0133">Cell shape</keyword>
<dbReference type="InterPro" id="IPR050979">
    <property type="entry name" value="LD-transpeptidase"/>
</dbReference>
<dbReference type="SUPFAM" id="SSF143985">
    <property type="entry name" value="L,D-transpeptidase pre-catalytic domain-like"/>
    <property type="match status" value="1"/>
</dbReference>
<evidence type="ECO:0000256" key="5">
    <source>
        <dbReference type="ARBA" id="ARBA00023316"/>
    </source>
</evidence>
<feature type="active site" description="Nucleophile" evidence="6">
    <location>
        <position position="443"/>
    </location>
</feature>
<dbReference type="InterPro" id="IPR038054">
    <property type="entry name" value="LD_TPept-like_central_sf"/>
</dbReference>
<dbReference type="CDD" id="cd16913">
    <property type="entry name" value="YkuD_like"/>
    <property type="match status" value="1"/>
</dbReference>